<name>A0ABT1CAQ9_9HYPH</name>
<accession>A0ABT1CAQ9</accession>
<keyword evidence="2" id="KW-1185">Reference proteome</keyword>
<gene>
    <name evidence="1" type="ORF">NGM99_19100</name>
</gene>
<sequence>MFQSFIQAGFECGRLEWQKNFCLLSGTRHLPEQDMHAHYAILREHGIRTVRDGLPWWLPIEPRLRVAQAMDLEVIWDLNHYWRHPDAAAYAERVAAAVEAVCPDRPFWCCFNELSFHPVMCRGESFESVVRQSREILGCLRARLPDVRLITAEPAHRPHEIGAHAALVDLADVIGINVYPHEMKRSIARSLRDVAARYGKPVMIAETGLHKGHRRRWKGIDDKGEWLRHVIDAVHRSGVPVAGLCLYPIVNAPAWNAPHRRRWDHGLIREDLSVDHSLSEAIMEATANGNAWKEATKPAKRSIGRPREPEWRQAAFEF</sequence>
<comment type="caution">
    <text evidence="1">The sequence shown here is derived from an EMBL/GenBank/DDBJ whole genome shotgun (WGS) entry which is preliminary data.</text>
</comment>
<protein>
    <submittedName>
        <fullName evidence="1">Arabinogalactan endo-1,4-beta-galactosidase</fullName>
    </submittedName>
</protein>
<dbReference type="Gene3D" id="3.20.20.80">
    <property type="entry name" value="Glycosidases"/>
    <property type="match status" value="1"/>
</dbReference>
<organism evidence="1 2">
    <name type="scientific">Mesorhizobium liriopis</name>
    <dbReference type="NCBI Taxonomy" id="2953882"/>
    <lineage>
        <taxon>Bacteria</taxon>
        <taxon>Pseudomonadati</taxon>
        <taxon>Pseudomonadota</taxon>
        <taxon>Alphaproteobacteria</taxon>
        <taxon>Hyphomicrobiales</taxon>
        <taxon>Phyllobacteriaceae</taxon>
        <taxon>Mesorhizobium</taxon>
    </lineage>
</organism>
<reference evidence="1 2" key="1">
    <citation type="submission" date="2022-06" db="EMBL/GenBank/DDBJ databases">
        <title>Mesorhizobium sp. strain RP14 Genome sequencing and assembly.</title>
        <authorList>
            <person name="Kim I."/>
        </authorList>
    </citation>
    <scope>NUCLEOTIDE SEQUENCE [LARGE SCALE GENOMIC DNA]</scope>
    <source>
        <strain evidence="2">RP14(2022)</strain>
    </source>
</reference>
<dbReference type="RefSeq" id="WP_252821907.1">
    <property type="nucleotide sequence ID" value="NZ_JAMXQS010000009.1"/>
</dbReference>
<dbReference type="SUPFAM" id="SSF51445">
    <property type="entry name" value="(Trans)glycosidases"/>
    <property type="match status" value="1"/>
</dbReference>
<evidence type="ECO:0000313" key="1">
    <source>
        <dbReference type="EMBL" id="MCO6051899.1"/>
    </source>
</evidence>
<dbReference type="Proteomes" id="UP001205906">
    <property type="component" value="Unassembled WGS sequence"/>
</dbReference>
<proteinExistence type="predicted"/>
<dbReference type="EMBL" id="JAMXQS010000009">
    <property type="protein sequence ID" value="MCO6051899.1"/>
    <property type="molecule type" value="Genomic_DNA"/>
</dbReference>
<evidence type="ECO:0000313" key="2">
    <source>
        <dbReference type="Proteomes" id="UP001205906"/>
    </source>
</evidence>
<dbReference type="InterPro" id="IPR017853">
    <property type="entry name" value="GH"/>
</dbReference>